<evidence type="ECO:0000256" key="1">
    <source>
        <dbReference type="SAM" id="SignalP"/>
    </source>
</evidence>
<dbReference type="AlphaFoldDB" id="A0AA49FN27"/>
<name>A0AA49FN27_9PROT</name>
<dbReference type="SUPFAM" id="SSF48695">
    <property type="entry name" value="Multiheme cytochromes"/>
    <property type="match status" value="1"/>
</dbReference>
<dbReference type="KEGG" id="npv:OHM77_04500"/>
<protein>
    <recommendedName>
        <fullName evidence="3">Hdr-like menaquinol oxidoreductase cytochrome c subunit</fullName>
    </recommendedName>
</protein>
<organism evidence="2">
    <name type="scientific">Candidatus Nitricoxidivorans perseverans</name>
    <dbReference type="NCBI Taxonomy" id="2975601"/>
    <lineage>
        <taxon>Bacteria</taxon>
        <taxon>Pseudomonadati</taxon>
        <taxon>Pseudomonadota</taxon>
        <taxon>Betaproteobacteria</taxon>
        <taxon>Nitrosomonadales</taxon>
        <taxon>Sterolibacteriaceae</taxon>
        <taxon>Candidatus Nitricoxidivorans</taxon>
    </lineage>
</organism>
<proteinExistence type="predicted"/>
<feature type="chain" id="PRO_5041200687" description="Hdr-like menaquinol oxidoreductase cytochrome c subunit" evidence="1">
    <location>
        <begin position="23"/>
        <end position="127"/>
    </location>
</feature>
<gene>
    <name evidence="2" type="ORF">OHM77_04500</name>
</gene>
<dbReference type="Gene3D" id="3.90.10.10">
    <property type="entry name" value="Cytochrome C3"/>
    <property type="match status" value="1"/>
</dbReference>
<evidence type="ECO:0000313" key="2">
    <source>
        <dbReference type="EMBL" id="WIM06533.1"/>
    </source>
</evidence>
<dbReference type="InterPro" id="IPR036280">
    <property type="entry name" value="Multihaem_cyt_sf"/>
</dbReference>
<evidence type="ECO:0008006" key="3">
    <source>
        <dbReference type="Google" id="ProtNLM"/>
    </source>
</evidence>
<feature type="signal peptide" evidence="1">
    <location>
        <begin position="1"/>
        <end position="22"/>
    </location>
</feature>
<keyword evidence="1" id="KW-0732">Signal</keyword>
<dbReference type="EMBL" id="CP107246">
    <property type="protein sequence ID" value="WIM06533.1"/>
    <property type="molecule type" value="Genomic_DNA"/>
</dbReference>
<sequence length="127" mass="13500">MLRALLLVALALALPALNPAHAGEVPKPVIKIENPGSCIAPAAEMRRNHMEMLKHQRNLTLREGVRGGAKSASLNACIECHASKATGSVRGSDEAFCQGCHEYAAVKTDCWDCHQPKAGYKATGAKP</sequence>
<reference evidence="2" key="1">
    <citation type="journal article" date="2023" name="Nat. Microbiol.">
        <title>Enrichment and characterization of a nitric oxide-reducing microbial community in a continuous bioreactor.</title>
        <authorList>
            <person name="Garrido-Amador P."/>
            <person name="Stortenbeker N."/>
            <person name="Wessels H.J.C.T."/>
            <person name="Speth D.R."/>
            <person name="Garcia-Heredia I."/>
            <person name="Kartal B."/>
        </authorList>
    </citation>
    <scope>NUCLEOTIDE SEQUENCE</scope>
    <source>
        <strain evidence="2">MAG1</strain>
    </source>
</reference>
<accession>A0AA49FN27</accession>
<dbReference type="Proteomes" id="UP001234916">
    <property type="component" value="Chromosome"/>
</dbReference>